<feature type="chain" id="PRO_5004241826" evidence="1">
    <location>
        <begin position="19"/>
        <end position="198"/>
    </location>
</feature>
<dbReference type="SUPFAM" id="SSF50814">
    <property type="entry name" value="Lipocalins"/>
    <property type="match status" value="1"/>
</dbReference>
<dbReference type="Pfam" id="PF02098">
    <property type="entry name" value="His_binding"/>
    <property type="match status" value="1"/>
</dbReference>
<dbReference type="AlphaFoldDB" id="Q4PMX1"/>
<name>Q4PMX1_IXOSC</name>
<evidence type="ECO:0000313" key="2">
    <source>
        <dbReference type="EMBL" id="AAY66639.1"/>
    </source>
</evidence>
<dbReference type="InterPro" id="IPR002970">
    <property type="entry name" value="Tick_his-bd"/>
</dbReference>
<sequence>MYLLSLLVIFCLSICSYSQDTGEATPLPEDDPENFPYQNATKIVELPGRHWVKRRTYTVTTKMGAPTCEYAQINGKVKENEYTLELGAKFGSGWTSKNQTMFLETTGQHPAPNVLNFTRLSADGRLGHPLLYSDYEKCSIVRIMKKDSSEYRCDMLLLNEAAKNDPPTECETRFTTYCTGTPVEVYSSGCEATGAEAV</sequence>
<evidence type="ECO:0000256" key="1">
    <source>
        <dbReference type="SAM" id="SignalP"/>
    </source>
</evidence>
<dbReference type="GO" id="GO:0043176">
    <property type="term" value="F:amine binding"/>
    <property type="evidence" value="ECO:0007669"/>
    <property type="project" value="InterPro"/>
</dbReference>
<feature type="signal peptide" evidence="1">
    <location>
        <begin position="1"/>
        <end position="18"/>
    </location>
</feature>
<dbReference type="VEuPathDB" id="VectorBase:ISCW012728"/>
<dbReference type="VEuPathDB" id="VectorBase:ISCP_016482"/>
<dbReference type="GO" id="GO:0030682">
    <property type="term" value="P:symbiont-mediated perturbation of host defenses"/>
    <property type="evidence" value="ECO:0007669"/>
    <property type="project" value="InterPro"/>
</dbReference>
<proteinExistence type="evidence at transcript level"/>
<reference evidence="2" key="2">
    <citation type="journal article" date="2006" name="Insect Biochem. Mol. Biol.">
        <title>An annotated catalog of salivary gland transcripts from Ixodes scapularis ticks.</title>
        <authorList>
            <person name="Ribeiro J.M."/>
            <person name="Alarcon-Chaidez F."/>
            <person name="Francischetti I.M."/>
            <person name="Mans B.J."/>
            <person name="Mather T.N."/>
            <person name="Valenzuela J.G."/>
            <person name="Wikel S.K."/>
        </authorList>
    </citation>
    <scope>NUCLEOTIDE SEQUENCE</scope>
    <source>
        <strain evidence="2">Is-all-330</strain>
        <tissue evidence="2">Salivary glands</tissue>
    </source>
</reference>
<organism evidence="2">
    <name type="scientific">Ixodes scapularis</name>
    <name type="common">Black-legged tick</name>
    <name type="synonym">Deer tick</name>
    <dbReference type="NCBI Taxonomy" id="6945"/>
    <lineage>
        <taxon>Eukaryota</taxon>
        <taxon>Metazoa</taxon>
        <taxon>Ecdysozoa</taxon>
        <taxon>Arthropoda</taxon>
        <taxon>Chelicerata</taxon>
        <taxon>Arachnida</taxon>
        <taxon>Acari</taxon>
        <taxon>Parasitiformes</taxon>
        <taxon>Ixodida</taxon>
        <taxon>Ixodoidea</taxon>
        <taxon>Ixodidae</taxon>
        <taxon>Ixodinae</taxon>
        <taxon>Ixodes</taxon>
    </lineage>
</organism>
<dbReference type="Gene3D" id="2.40.128.20">
    <property type="match status" value="1"/>
</dbReference>
<dbReference type="EMBL" id="DQ066002">
    <property type="protein sequence ID" value="AAY66639.1"/>
    <property type="molecule type" value="mRNA"/>
</dbReference>
<accession>Q4PMX1</accession>
<dbReference type="InterPro" id="IPR012674">
    <property type="entry name" value="Calycin"/>
</dbReference>
<dbReference type="VEuPathDB" id="VectorBase:ISCI012728"/>
<reference evidence="2" key="1">
    <citation type="submission" date="2005-05" db="EMBL/GenBank/DDBJ databases">
        <authorList>
            <person name="Tseng H.-P."/>
            <person name="Hseu T.-H."/>
            <person name="Buhler D.R."/>
            <person name="Wang W.-D."/>
            <person name="Tsai H.-L."/>
            <person name="Hu C.-H."/>
        </authorList>
    </citation>
    <scope>NUCLEOTIDE SEQUENCE</scope>
    <source>
        <strain evidence="2">Is-all-330</strain>
        <tissue evidence="2">Salivary glands</tissue>
    </source>
</reference>
<protein>
    <submittedName>
        <fullName evidence="2">Putative salivary HBP family member</fullName>
    </submittedName>
</protein>
<keyword evidence="1" id="KW-0732">Signal</keyword>